<evidence type="ECO:0000313" key="3">
    <source>
        <dbReference type="Proteomes" id="UP001610334"/>
    </source>
</evidence>
<dbReference type="Proteomes" id="UP001610334">
    <property type="component" value="Unassembled WGS sequence"/>
</dbReference>
<dbReference type="EMBL" id="JBFXLT010000099">
    <property type="protein sequence ID" value="KAL2808970.1"/>
    <property type="molecule type" value="Genomic_DNA"/>
</dbReference>
<evidence type="ECO:0000313" key="2">
    <source>
        <dbReference type="EMBL" id="KAL2808970.1"/>
    </source>
</evidence>
<proteinExistence type="predicted"/>
<protein>
    <submittedName>
        <fullName evidence="2">Uncharacterized protein</fullName>
    </submittedName>
</protein>
<reference evidence="2 3" key="1">
    <citation type="submission" date="2024-07" db="EMBL/GenBank/DDBJ databases">
        <title>Section-level genome sequencing and comparative genomics of Aspergillus sections Usti and Cavernicolus.</title>
        <authorList>
            <consortium name="Lawrence Berkeley National Laboratory"/>
            <person name="Nybo J.L."/>
            <person name="Vesth T.C."/>
            <person name="Theobald S."/>
            <person name="Frisvad J.C."/>
            <person name="Larsen T.O."/>
            <person name="Kjaerboelling I."/>
            <person name="Rothschild-Mancinelli K."/>
            <person name="Lyhne E.K."/>
            <person name="Kogle M.E."/>
            <person name="Barry K."/>
            <person name="Clum A."/>
            <person name="Na H."/>
            <person name="Ledsgaard L."/>
            <person name="Lin J."/>
            <person name="Lipzen A."/>
            <person name="Kuo A."/>
            <person name="Riley R."/>
            <person name="Mondo S."/>
            <person name="Labutti K."/>
            <person name="Haridas S."/>
            <person name="Pangalinan J."/>
            <person name="Salamov A.A."/>
            <person name="Simmons B.A."/>
            <person name="Magnuson J.K."/>
            <person name="Chen J."/>
            <person name="Drula E."/>
            <person name="Henrissat B."/>
            <person name="Wiebenga A."/>
            <person name="Lubbers R.J."/>
            <person name="Gomes A.C."/>
            <person name="Makela M.R."/>
            <person name="Stajich J."/>
            <person name="Grigoriev I.V."/>
            <person name="Mortensen U.H."/>
            <person name="De Vries R.P."/>
            <person name="Baker S.E."/>
            <person name="Andersen M.R."/>
        </authorList>
    </citation>
    <scope>NUCLEOTIDE SEQUENCE [LARGE SCALE GENOMIC DNA]</scope>
    <source>
        <strain evidence="2 3">CBS 588.65</strain>
    </source>
</reference>
<sequence length="180" mass="21277">MGFRAWLYRKWFRTDDDIKRLEAIGGSFATSMFMILISLPRGENDKTVKIPQSKGKRRACRSLCQQKLRQVRELYEELNKGWPKETDAQQPDQQTLSDRDALPERRQLLSDRDSNVPFDVYELEDTVAANEHDDLEKTGISVTTLLEEYPHEKTYLILGGNYLEKHKLDRFMRGLWHMRR</sequence>
<feature type="region of interest" description="Disordered" evidence="1">
    <location>
        <begin position="82"/>
        <end position="101"/>
    </location>
</feature>
<keyword evidence="3" id="KW-1185">Reference proteome</keyword>
<accession>A0ABR4H0L2</accession>
<comment type="caution">
    <text evidence="2">The sequence shown here is derived from an EMBL/GenBank/DDBJ whole genome shotgun (WGS) entry which is preliminary data.</text>
</comment>
<name>A0ABR4H0L2_9EURO</name>
<organism evidence="2 3">
    <name type="scientific">Aspergillus granulosus</name>
    <dbReference type="NCBI Taxonomy" id="176169"/>
    <lineage>
        <taxon>Eukaryota</taxon>
        <taxon>Fungi</taxon>
        <taxon>Dikarya</taxon>
        <taxon>Ascomycota</taxon>
        <taxon>Pezizomycotina</taxon>
        <taxon>Eurotiomycetes</taxon>
        <taxon>Eurotiomycetidae</taxon>
        <taxon>Eurotiales</taxon>
        <taxon>Aspergillaceae</taxon>
        <taxon>Aspergillus</taxon>
        <taxon>Aspergillus subgen. Nidulantes</taxon>
    </lineage>
</organism>
<evidence type="ECO:0000256" key="1">
    <source>
        <dbReference type="SAM" id="MobiDB-lite"/>
    </source>
</evidence>
<gene>
    <name evidence="2" type="ORF">BJX63DRAFT_407184</name>
</gene>